<dbReference type="GO" id="GO:0052689">
    <property type="term" value="F:carboxylic ester hydrolase activity"/>
    <property type="evidence" value="ECO:0007669"/>
    <property type="project" value="InterPro"/>
</dbReference>
<feature type="transmembrane region" description="Helical" evidence="1">
    <location>
        <begin position="12"/>
        <end position="29"/>
    </location>
</feature>
<dbReference type="InterPro" id="IPR052762">
    <property type="entry name" value="PCW_deacetylase/CE"/>
</dbReference>
<keyword evidence="1" id="KW-0472">Membrane</keyword>
<gene>
    <name evidence="2" type="ORF">C9374_000858</name>
</gene>
<name>A0AA88GX61_NAELO</name>
<proteinExistence type="predicted"/>
<dbReference type="CDD" id="cd01831">
    <property type="entry name" value="Endoglucanase_E_like"/>
    <property type="match status" value="1"/>
</dbReference>
<dbReference type="Gene3D" id="3.40.50.1110">
    <property type="entry name" value="SGNH hydrolase"/>
    <property type="match status" value="1"/>
</dbReference>
<organism evidence="2 3">
    <name type="scientific">Naegleria lovaniensis</name>
    <name type="common">Amoeba</name>
    <dbReference type="NCBI Taxonomy" id="51637"/>
    <lineage>
        <taxon>Eukaryota</taxon>
        <taxon>Discoba</taxon>
        <taxon>Heterolobosea</taxon>
        <taxon>Tetramitia</taxon>
        <taxon>Eutetramitia</taxon>
        <taxon>Vahlkampfiidae</taxon>
        <taxon>Naegleria</taxon>
    </lineage>
</organism>
<dbReference type="InterPro" id="IPR036514">
    <property type="entry name" value="SGNH_hydro_sf"/>
</dbReference>
<dbReference type="PANTHER" id="PTHR37834:SF2">
    <property type="entry name" value="ESTERASE, SGNH HYDROLASE-TYPE"/>
    <property type="match status" value="1"/>
</dbReference>
<evidence type="ECO:0000256" key="1">
    <source>
        <dbReference type="SAM" id="Phobius"/>
    </source>
</evidence>
<keyword evidence="1" id="KW-0812">Transmembrane</keyword>
<dbReference type="InterPro" id="IPR037461">
    <property type="entry name" value="CtCE2-like_dom"/>
</dbReference>
<sequence length="484" mass="54798">MIIVNKTSTRMTLSLCVVLAVVIIISILTEGSKTSFRIHNESHPLLRKAVISTIQFKHGRYLKLPNCFQFDWSAISFYTQFSITNNKLHESHANKGPVKQSTTSNVILSLQDHGNWYNVYLWKMANDSLNAESSRILVDTQILVTNQTSSPKNYTVSFTWQIHPSELGAFTSYEIEVEKRTEAFLGIVSLYGMYLANDDDDNMIHIHNTKSQTHSSSFSTSSSSSSSTFTSLHNTTKEDLIVEFLGDSLSCAYGNLGHPPCAYTPSTQDVHQSFVIKTAQYLQASEYHVECWSGKGVVRNFGENSTQSKDPFPYYYPRTIANSGEYEWNYQTYIPHLVVITLGGNDFSTSPRPSFSEYYQGYLKLLEFIFSNYEKAQQRNVLRETVLKPVTAIDTTTTTDSGRMNRLKVVLVCGPLMYDCYENFTERVAENAKHKFGEHSIHFLSMHNLLNAEHDIGCAGHPNTRGDEKMARLLSDFIKSNVLL</sequence>
<dbReference type="RefSeq" id="XP_044552000.1">
    <property type="nucleotide sequence ID" value="XM_044698671.1"/>
</dbReference>
<dbReference type="PANTHER" id="PTHR37834">
    <property type="entry name" value="GDSL-LIKE LIPASE/ACYLHYDROLASE DOMAIN PROTEIN (AFU_ORTHOLOGUE AFUA_2G00620)"/>
    <property type="match status" value="1"/>
</dbReference>
<dbReference type="EMBL" id="PYSW02000011">
    <property type="protein sequence ID" value="KAG2388008.1"/>
    <property type="molecule type" value="Genomic_DNA"/>
</dbReference>
<accession>A0AA88GX61</accession>
<protein>
    <recommendedName>
        <fullName evidence="4">SGNH hydrolase-type esterase domain-containing protein</fullName>
    </recommendedName>
</protein>
<keyword evidence="3" id="KW-1185">Reference proteome</keyword>
<evidence type="ECO:0008006" key="4">
    <source>
        <dbReference type="Google" id="ProtNLM"/>
    </source>
</evidence>
<comment type="caution">
    <text evidence="2">The sequence shown here is derived from an EMBL/GenBank/DDBJ whole genome shotgun (WGS) entry which is preliminary data.</text>
</comment>
<reference evidence="2 3" key="1">
    <citation type="journal article" date="2018" name="BMC Genomics">
        <title>The genome of Naegleria lovaniensis, the basis for a comparative approach to unravel pathogenicity factors of the human pathogenic amoeba N. fowleri.</title>
        <authorList>
            <person name="Liechti N."/>
            <person name="Schurch N."/>
            <person name="Bruggmann R."/>
            <person name="Wittwer M."/>
        </authorList>
    </citation>
    <scope>NUCLEOTIDE SEQUENCE [LARGE SCALE GENOMIC DNA]</scope>
    <source>
        <strain evidence="2 3">ATCC 30569</strain>
    </source>
</reference>
<dbReference type="SUPFAM" id="SSF52266">
    <property type="entry name" value="SGNH hydrolase"/>
    <property type="match status" value="1"/>
</dbReference>
<evidence type="ECO:0000313" key="3">
    <source>
        <dbReference type="Proteomes" id="UP000816034"/>
    </source>
</evidence>
<evidence type="ECO:0000313" key="2">
    <source>
        <dbReference type="EMBL" id="KAG2388008.1"/>
    </source>
</evidence>
<dbReference type="GeneID" id="68093314"/>
<dbReference type="AlphaFoldDB" id="A0AA88GX61"/>
<dbReference type="Proteomes" id="UP000816034">
    <property type="component" value="Unassembled WGS sequence"/>
</dbReference>
<keyword evidence="1" id="KW-1133">Transmembrane helix</keyword>